<evidence type="ECO:0000313" key="2">
    <source>
        <dbReference type="Proteomes" id="UP000234857"/>
    </source>
</evidence>
<reference evidence="1 2" key="1">
    <citation type="submission" date="2017-11" db="EMBL/GenBank/DDBJ databases">
        <title>Genome-resolved metagenomics identifies genetic mobility, metabolic interactions, and unexpected diversity in perchlorate-reducing communities.</title>
        <authorList>
            <person name="Barnum T.P."/>
            <person name="Figueroa I.A."/>
            <person name="Carlstrom C.I."/>
            <person name="Lucas L.N."/>
            <person name="Engelbrektson A.L."/>
            <person name="Coates J.D."/>
        </authorList>
    </citation>
    <scope>NUCLEOTIDE SEQUENCE [LARGE SCALE GENOMIC DNA]</scope>
    <source>
        <strain evidence="1">BM706</strain>
    </source>
</reference>
<dbReference type="AlphaFoldDB" id="A0A2N5ZL01"/>
<name>A0A2N5ZL01_MUIH1</name>
<protein>
    <recommendedName>
        <fullName evidence="3">Outer membrane lipoprotein BamD-like domain-containing protein</fullName>
    </recommendedName>
</protein>
<dbReference type="InterPro" id="IPR011990">
    <property type="entry name" value="TPR-like_helical_dom_sf"/>
</dbReference>
<accession>A0A2N5ZL01</accession>
<dbReference type="EMBL" id="PKTG01000034">
    <property type="protein sequence ID" value="PLX19336.1"/>
    <property type="molecule type" value="Genomic_DNA"/>
</dbReference>
<sequence length="172" mass="20111">MELNIDKKYICIAIIVVILLFLVMAGSCSEDEVKKNIEKDVEQDRTVIFDDVVELNKIDFKKFKVGSGKPEIPENIVDHDVDEAMPLKMQKIMSLITIHKFREAEAMILQLEQRASDSEMTYLIYYKALIYYMSGDLNLAKIFFKEFVRMYPDHRLSRNARNALENMRGRGY</sequence>
<evidence type="ECO:0008006" key="3">
    <source>
        <dbReference type="Google" id="ProtNLM"/>
    </source>
</evidence>
<dbReference type="Proteomes" id="UP000234857">
    <property type="component" value="Unassembled WGS sequence"/>
</dbReference>
<dbReference type="PROSITE" id="PS51257">
    <property type="entry name" value="PROKAR_LIPOPROTEIN"/>
    <property type="match status" value="1"/>
</dbReference>
<proteinExistence type="predicted"/>
<gene>
    <name evidence="1" type="ORF">C0601_02155</name>
</gene>
<comment type="caution">
    <text evidence="1">The sequence shown here is derived from an EMBL/GenBank/DDBJ whole genome shotgun (WGS) entry which is preliminary data.</text>
</comment>
<dbReference type="SUPFAM" id="SSF48452">
    <property type="entry name" value="TPR-like"/>
    <property type="match status" value="1"/>
</dbReference>
<dbReference type="Gene3D" id="1.25.40.10">
    <property type="entry name" value="Tetratricopeptide repeat domain"/>
    <property type="match status" value="1"/>
</dbReference>
<evidence type="ECO:0000313" key="1">
    <source>
        <dbReference type="EMBL" id="PLX19336.1"/>
    </source>
</evidence>
<organism evidence="1 2">
    <name type="scientific">Muiribacterium halophilum</name>
    <dbReference type="NCBI Taxonomy" id="2053465"/>
    <lineage>
        <taxon>Bacteria</taxon>
        <taxon>Candidatus Muiribacteriota</taxon>
        <taxon>Candidatus Muiribacteriia</taxon>
        <taxon>Candidatus Muiribacteriales</taxon>
        <taxon>Candidatus Muiribacteriaceae</taxon>
        <taxon>Candidatus Muiribacterium</taxon>
    </lineage>
</organism>